<gene>
    <name evidence="1" type="ORF">pipiens_016650</name>
</gene>
<accession>A0ABD1CKD4</accession>
<dbReference type="Proteomes" id="UP001562425">
    <property type="component" value="Unassembled WGS sequence"/>
</dbReference>
<comment type="caution">
    <text evidence="1">The sequence shown here is derived from an EMBL/GenBank/DDBJ whole genome shotgun (WGS) entry which is preliminary data.</text>
</comment>
<evidence type="ECO:0000313" key="2">
    <source>
        <dbReference type="Proteomes" id="UP001562425"/>
    </source>
</evidence>
<proteinExistence type="predicted"/>
<name>A0ABD1CKD4_CULPP</name>
<keyword evidence="2" id="KW-1185">Reference proteome</keyword>
<organism evidence="1 2">
    <name type="scientific">Culex pipiens pipiens</name>
    <name type="common">Northern house mosquito</name>
    <dbReference type="NCBI Taxonomy" id="38569"/>
    <lineage>
        <taxon>Eukaryota</taxon>
        <taxon>Metazoa</taxon>
        <taxon>Ecdysozoa</taxon>
        <taxon>Arthropoda</taxon>
        <taxon>Hexapoda</taxon>
        <taxon>Insecta</taxon>
        <taxon>Pterygota</taxon>
        <taxon>Neoptera</taxon>
        <taxon>Endopterygota</taxon>
        <taxon>Diptera</taxon>
        <taxon>Nematocera</taxon>
        <taxon>Culicoidea</taxon>
        <taxon>Culicidae</taxon>
        <taxon>Culicinae</taxon>
        <taxon>Culicini</taxon>
        <taxon>Culex</taxon>
        <taxon>Culex</taxon>
    </lineage>
</organism>
<dbReference type="EMBL" id="JBEHCU010011343">
    <property type="protein sequence ID" value="KAL1376855.1"/>
    <property type="molecule type" value="Genomic_DNA"/>
</dbReference>
<protein>
    <submittedName>
        <fullName evidence="1">Uncharacterized protein</fullName>
    </submittedName>
</protein>
<dbReference type="AlphaFoldDB" id="A0ABD1CKD4"/>
<evidence type="ECO:0000313" key="1">
    <source>
        <dbReference type="EMBL" id="KAL1376855.1"/>
    </source>
</evidence>
<sequence>MSYKLLPSTQRDDDVVFHRIRIRAMKPEVKPKQDRTENDRGEFVVNCGNAPEDGQRGDNAQLPICENQALKSGMVQVKVNSLVSAKVT</sequence>
<reference evidence="1 2" key="1">
    <citation type="submission" date="2024-05" db="EMBL/GenBank/DDBJ databases">
        <title>Culex pipiens pipiens assembly and annotation.</title>
        <authorList>
            <person name="Alout H."/>
            <person name="Durand T."/>
        </authorList>
    </citation>
    <scope>NUCLEOTIDE SEQUENCE [LARGE SCALE GENOMIC DNA]</scope>
    <source>
        <strain evidence="1">HA-2024</strain>
        <tissue evidence="1">Whole body</tissue>
    </source>
</reference>